<gene>
    <name evidence="1" type="ORF">SAMN05216605_11922</name>
</gene>
<dbReference type="OrthoDB" id="9787207at2"/>
<dbReference type="InterPro" id="IPR009351">
    <property type="entry name" value="AlkZ-like"/>
</dbReference>
<name>A0A1G8PK05_9PSED</name>
<dbReference type="Proteomes" id="UP000182894">
    <property type="component" value="Unassembled WGS sequence"/>
</dbReference>
<organism evidence="1 2">
    <name type="scientific">Pseudomonas abietaniphila</name>
    <dbReference type="NCBI Taxonomy" id="89065"/>
    <lineage>
        <taxon>Bacteria</taxon>
        <taxon>Pseudomonadati</taxon>
        <taxon>Pseudomonadota</taxon>
        <taxon>Gammaproteobacteria</taxon>
        <taxon>Pseudomonadales</taxon>
        <taxon>Pseudomonadaceae</taxon>
        <taxon>Pseudomonas</taxon>
    </lineage>
</organism>
<dbReference type="PANTHER" id="PTHR30528:SF0">
    <property type="entry name" value="CYTOPLASMIC PROTEIN"/>
    <property type="match status" value="1"/>
</dbReference>
<evidence type="ECO:0008006" key="3">
    <source>
        <dbReference type="Google" id="ProtNLM"/>
    </source>
</evidence>
<dbReference type="Pfam" id="PF06224">
    <property type="entry name" value="AlkZ-like"/>
    <property type="match status" value="1"/>
</dbReference>
<dbReference type="EMBL" id="FNCO01000019">
    <property type="protein sequence ID" value="SDI92722.1"/>
    <property type="molecule type" value="Genomic_DNA"/>
</dbReference>
<dbReference type="STRING" id="89065.SAMN05216605_11922"/>
<evidence type="ECO:0000313" key="2">
    <source>
        <dbReference type="Proteomes" id="UP000182894"/>
    </source>
</evidence>
<keyword evidence="2" id="KW-1185">Reference proteome</keyword>
<dbReference type="RefSeq" id="WP_074757673.1">
    <property type="nucleotide sequence ID" value="NZ_FNCO01000019.1"/>
</dbReference>
<reference evidence="2" key="1">
    <citation type="submission" date="2016-10" db="EMBL/GenBank/DDBJ databases">
        <authorList>
            <person name="Varghese N."/>
            <person name="Submissions S."/>
        </authorList>
    </citation>
    <scope>NUCLEOTIDE SEQUENCE [LARGE SCALE GENOMIC DNA]</scope>
    <source>
        <strain evidence="2">ATCC 700689</strain>
    </source>
</reference>
<proteinExistence type="predicted"/>
<sequence length="415" mass="46733">MPAELPTPSQLSLKQARRVALAAQGFNGRRPPATFTSSHVTQLIERLGVLQIDSVNALVRSHYLPLHSRLGNYPQKLLDQVAWSQGRQRKLFEYWGHEASLLPVELYPLMRWRMQRASQGEGIYQQLATFGREERPTIARVLQAVRDQGALGAGSLSTRQERAGPWWDWSAEKHALEWLFAAGEVTVSGRRGFERLYDLPERVLPSSIINHPDISEADAQRGLLLRAITALGVGTEKDIRDYFRQDPAPAKAGLAELLEEGAIEKVQVQGWKQPAYALPALKVPRKITASALLSPFDSLIWERARTERLFDFHYRLEIYTPAHKRVYGYYVLPFLHNERIAARIDLRAERAAGRLAVHAVHEEEPGLDEEGMHALAANLRQLADWLGLPDVLINCQRASAARLRVAFLAQGLGHL</sequence>
<dbReference type="AlphaFoldDB" id="A0A1G8PK05"/>
<protein>
    <recommendedName>
        <fullName evidence="3">Cytoplasmic protein</fullName>
    </recommendedName>
</protein>
<evidence type="ECO:0000313" key="1">
    <source>
        <dbReference type="EMBL" id="SDI92722.1"/>
    </source>
</evidence>
<dbReference type="PANTHER" id="PTHR30528">
    <property type="entry name" value="CYTOPLASMIC PROTEIN"/>
    <property type="match status" value="1"/>
</dbReference>
<accession>A0A1G8PK05</accession>